<sequence length="143" mass="15909">MGAKRGSGALLSIDFRPPWGGSAASIHHGRFPHFSPCDRSFCIAQRGKRTAEPLIALSMPSRPSRDWRSATLKTIVHHVQLVSWRPSTAFDDGAAKSPFPKTYKMVGDILDTHLLATLTRAVYANSPSQWVKSVITRYFFRTP</sequence>
<organism evidence="1">
    <name type="scientific">marine metagenome</name>
    <dbReference type="NCBI Taxonomy" id="408172"/>
    <lineage>
        <taxon>unclassified sequences</taxon>
        <taxon>metagenomes</taxon>
        <taxon>ecological metagenomes</taxon>
    </lineage>
</organism>
<evidence type="ECO:0000313" key="1">
    <source>
        <dbReference type="EMBL" id="SVE01799.1"/>
    </source>
</evidence>
<dbReference type="EMBL" id="UINC01188534">
    <property type="protein sequence ID" value="SVE01799.1"/>
    <property type="molecule type" value="Genomic_DNA"/>
</dbReference>
<proteinExistence type="predicted"/>
<gene>
    <name evidence="1" type="ORF">METZ01_LOCUS454653</name>
</gene>
<protein>
    <submittedName>
        <fullName evidence="1">Uncharacterized protein</fullName>
    </submittedName>
</protein>
<accession>A0A383A2J0</accession>
<dbReference type="AlphaFoldDB" id="A0A383A2J0"/>
<name>A0A383A2J0_9ZZZZ</name>
<reference evidence="1" key="1">
    <citation type="submission" date="2018-05" db="EMBL/GenBank/DDBJ databases">
        <authorList>
            <person name="Lanie J.A."/>
            <person name="Ng W.-L."/>
            <person name="Kazmierczak K.M."/>
            <person name="Andrzejewski T.M."/>
            <person name="Davidsen T.M."/>
            <person name="Wayne K.J."/>
            <person name="Tettelin H."/>
            <person name="Glass J.I."/>
            <person name="Rusch D."/>
            <person name="Podicherti R."/>
            <person name="Tsui H.-C.T."/>
            <person name="Winkler M.E."/>
        </authorList>
    </citation>
    <scope>NUCLEOTIDE SEQUENCE</scope>
</reference>